<comment type="subcellular location">
    <subcellularLocation>
        <location evidence="1">Nucleus</location>
    </subcellularLocation>
</comment>
<evidence type="ECO:0000259" key="6">
    <source>
        <dbReference type="PROSITE" id="PS51294"/>
    </source>
</evidence>
<evidence type="ECO:0000313" key="8">
    <source>
        <dbReference type="Proteomes" id="UP000027120"/>
    </source>
</evidence>
<evidence type="ECO:0000256" key="1">
    <source>
        <dbReference type="ARBA" id="ARBA00004123"/>
    </source>
</evidence>
<dbReference type="InterPro" id="IPR009057">
    <property type="entry name" value="Homeodomain-like_sf"/>
</dbReference>
<dbReference type="PANTHER" id="PTHR47994">
    <property type="entry name" value="F14D16.11-RELATED"/>
    <property type="match status" value="1"/>
</dbReference>
<organism evidence="7 8">
    <name type="scientific">Citrus sinensis</name>
    <name type="common">Sweet orange</name>
    <name type="synonym">Citrus aurantium var. sinensis</name>
    <dbReference type="NCBI Taxonomy" id="2711"/>
    <lineage>
        <taxon>Eukaryota</taxon>
        <taxon>Viridiplantae</taxon>
        <taxon>Streptophyta</taxon>
        <taxon>Embryophyta</taxon>
        <taxon>Tracheophyta</taxon>
        <taxon>Spermatophyta</taxon>
        <taxon>Magnoliopsida</taxon>
        <taxon>eudicotyledons</taxon>
        <taxon>Gunneridae</taxon>
        <taxon>Pentapetalae</taxon>
        <taxon>rosids</taxon>
        <taxon>malvids</taxon>
        <taxon>Sapindales</taxon>
        <taxon>Rutaceae</taxon>
        <taxon>Aurantioideae</taxon>
        <taxon>Citrus</taxon>
    </lineage>
</organism>
<protein>
    <recommendedName>
        <fullName evidence="6">HTH myb-type domain-containing protein</fullName>
    </recommendedName>
</protein>
<feature type="non-terminal residue" evidence="7">
    <location>
        <position position="1"/>
    </location>
</feature>
<evidence type="ECO:0000256" key="5">
    <source>
        <dbReference type="SAM" id="MobiDB-lite"/>
    </source>
</evidence>
<dbReference type="SUPFAM" id="SSF46689">
    <property type="entry name" value="Homeodomain-like"/>
    <property type="match status" value="1"/>
</dbReference>
<dbReference type="PANTHER" id="PTHR47994:SF5">
    <property type="entry name" value="F14D16.11-RELATED"/>
    <property type="match status" value="1"/>
</dbReference>
<feature type="compositionally biased region" description="Low complexity" evidence="5">
    <location>
        <begin position="121"/>
        <end position="139"/>
    </location>
</feature>
<dbReference type="CDD" id="cd00167">
    <property type="entry name" value="SANT"/>
    <property type="match status" value="1"/>
</dbReference>
<dbReference type="InterPro" id="IPR001005">
    <property type="entry name" value="SANT/Myb"/>
</dbReference>
<dbReference type="Proteomes" id="UP000027120">
    <property type="component" value="Unassembled WGS sequence"/>
</dbReference>
<dbReference type="EMBL" id="KK784991">
    <property type="protein sequence ID" value="KDO54866.1"/>
    <property type="molecule type" value="Genomic_DNA"/>
</dbReference>
<dbReference type="STRING" id="2711.A0A067EVC0"/>
<dbReference type="PROSITE" id="PS51294">
    <property type="entry name" value="HTH_MYB"/>
    <property type="match status" value="1"/>
</dbReference>
<dbReference type="GO" id="GO:0003677">
    <property type="term" value="F:DNA binding"/>
    <property type="evidence" value="ECO:0007669"/>
    <property type="project" value="UniProtKB-KW"/>
</dbReference>
<evidence type="ECO:0000256" key="4">
    <source>
        <dbReference type="ARBA" id="ARBA00023242"/>
    </source>
</evidence>
<feature type="domain" description="HTH myb-type" evidence="6">
    <location>
        <begin position="23"/>
        <end position="40"/>
    </location>
</feature>
<gene>
    <name evidence="7" type="ORF">CISIN_1g037952mg</name>
</gene>
<keyword evidence="4" id="KW-0539">Nucleus</keyword>
<keyword evidence="8" id="KW-1185">Reference proteome</keyword>
<name>A0A067EVC0_CITSI</name>
<keyword evidence="2" id="KW-0677">Repeat</keyword>
<dbReference type="AlphaFoldDB" id="A0A067EVC0"/>
<dbReference type="InterPro" id="IPR015495">
    <property type="entry name" value="Myb_TF_plants"/>
</dbReference>
<keyword evidence="3" id="KW-0238">DNA-binding</keyword>
<accession>A0A067EVC0</accession>
<evidence type="ECO:0000256" key="3">
    <source>
        <dbReference type="ARBA" id="ARBA00023125"/>
    </source>
</evidence>
<dbReference type="InterPro" id="IPR017930">
    <property type="entry name" value="Myb_dom"/>
</dbReference>
<dbReference type="GO" id="GO:0005634">
    <property type="term" value="C:nucleus"/>
    <property type="evidence" value="ECO:0007669"/>
    <property type="project" value="UniProtKB-SubCell"/>
</dbReference>
<reference evidence="7 8" key="1">
    <citation type="submission" date="2014-04" db="EMBL/GenBank/DDBJ databases">
        <authorList>
            <consortium name="International Citrus Genome Consortium"/>
            <person name="Gmitter F."/>
            <person name="Chen C."/>
            <person name="Farmerie W."/>
            <person name="Harkins T."/>
            <person name="Desany B."/>
            <person name="Mohiuddin M."/>
            <person name="Kodira C."/>
            <person name="Borodovsky M."/>
            <person name="Lomsadze A."/>
            <person name="Burns P."/>
            <person name="Jenkins J."/>
            <person name="Prochnik S."/>
            <person name="Shu S."/>
            <person name="Chapman J."/>
            <person name="Pitluck S."/>
            <person name="Schmutz J."/>
            <person name="Rokhsar D."/>
        </authorList>
    </citation>
    <scope>NUCLEOTIDE SEQUENCE</scope>
</reference>
<dbReference type="SMR" id="A0A067EVC0"/>
<evidence type="ECO:0000256" key="2">
    <source>
        <dbReference type="ARBA" id="ARBA00022737"/>
    </source>
</evidence>
<dbReference type="Gene3D" id="1.10.10.60">
    <property type="entry name" value="Homeodomain-like"/>
    <property type="match status" value="1"/>
</dbReference>
<sequence>TTIHKAAQLIYVHVSINYSGLLRCGKSCRSRWINYLHPHLKCGNFTNEEDKLIIKLHRRTDNEIKNCWNTHIKRKLLNHGLDPQTHHPLNQIHNHNIFNKYTINNNEEINQPKNLIKPKSESSFDNNTTTTNNKNYSTSGMTTDEEPP</sequence>
<proteinExistence type="predicted"/>
<feature type="region of interest" description="Disordered" evidence="5">
    <location>
        <begin position="115"/>
        <end position="148"/>
    </location>
</feature>
<evidence type="ECO:0000313" key="7">
    <source>
        <dbReference type="EMBL" id="KDO54866.1"/>
    </source>
</evidence>